<feature type="domain" description="PAS" evidence="18">
    <location>
        <begin position="281"/>
        <end position="351"/>
    </location>
</feature>
<dbReference type="NCBIfam" id="TIGR00229">
    <property type="entry name" value="sensory_box"/>
    <property type="match status" value="3"/>
</dbReference>
<evidence type="ECO:0000256" key="10">
    <source>
        <dbReference type="ARBA" id="ARBA00022741"/>
    </source>
</evidence>
<evidence type="ECO:0000256" key="6">
    <source>
        <dbReference type="ARBA" id="ARBA00022553"/>
    </source>
</evidence>
<dbReference type="PROSITE" id="PS50110">
    <property type="entry name" value="RESPONSE_REGULATORY"/>
    <property type="match status" value="1"/>
</dbReference>
<evidence type="ECO:0000256" key="7">
    <source>
        <dbReference type="ARBA" id="ARBA00022679"/>
    </source>
</evidence>
<dbReference type="Gene3D" id="2.10.70.100">
    <property type="match status" value="1"/>
</dbReference>
<dbReference type="GO" id="GO:0000155">
    <property type="term" value="F:phosphorelay sensor kinase activity"/>
    <property type="evidence" value="ECO:0007669"/>
    <property type="project" value="InterPro"/>
</dbReference>
<dbReference type="SMART" id="SM00086">
    <property type="entry name" value="PAC"/>
    <property type="match status" value="2"/>
</dbReference>
<comment type="catalytic activity">
    <reaction evidence="1">
        <text>ATP + protein L-histidine = ADP + protein N-phospho-L-histidine.</text>
        <dbReference type="EC" id="2.7.13.3"/>
    </reaction>
</comment>
<keyword evidence="15" id="KW-0175">Coiled coil</keyword>
<keyword evidence="13" id="KW-0472">Membrane</keyword>
<dbReference type="InterPro" id="IPR000014">
    <property type="entry name" value="PAS"/>
</dbReference>
<evidence type="ECO:0000256" key="14">
    <source>
        <dbReference type="PROSITE-ProRule" id="PRU00169"/>
    </source>
</evidence>
<dbReference type="PROSITE" id="PS50109">
    <property type="entry name" value="HIS_KIN"/>
    <property type="match status" value="1"/>
</dbReference>
<evidence type="ECO:0000259" key="18">
    <source>
        <dbReference type="PROSITE" id="PS50112"/>
    </source>
</evidence>
<evidence type="ECO:0000256" key="5">
    <source>
        <dbReference type="ARBA" id="ARBA00022519"/>
    </source>
</evidence>
<evidence type="ECO:0000256" key="8">
    <source>
        <dbReference type="ARBA" id="ARBA00022692"/>
    </source>
</evidence>
<dbReference type="InterPro" id="IPR036097">
    <property type="entry name" value="HisK_dim/P_sf"/>
</dbReference>
<dbReference type="InterPro" id="IPR005467">
    <property type="entry name" value="His_kinase_dom"/>
</dbReference>
<dbReference type="GO" id="GO:0000166">
    <property type="term" value="F:nucleotide binding"/>
    <property type="evidence" value="ECO:0007669"/>
    <property type="project" value="UniProtKB-KW"/>
</dbReference>
<evidence type="ECO:0000313" key="20">
    <source>
        <dbReference type="EMBL" id="PWE52927.1"/>
    </source>
</evidence>
<gene>
    <name evidence="20" type="ORF">DEM27_27960</name>
</gene>
<dbReference type="Pfam" id="PF00072">
    <property type="entry name" value="Response_reg"/>
    <property type="match status" value="1"/>
</dbReference>
<dbReference type="SUPFAM" id="SSF55874">
    <property type="entry name" value="ATPase domain of HSP90 chaperone/DNA topoisomerase II/histidine kinase"/>
    <property type="match status" value="1"/>
</dbReference>
<evidence type="ECO:0000259" key="17">
    <source>
        <dbReference type="PROSITE" id="PS50110"/>
    </source>
</evidence>
<evidence type="ECO:0000256" key="1">
    <source>
        <dbReference type="ARBA" id="ARBA00000085"/>
    </source>
</evidence>
<organism evidence="20 21">
    <name type="scientific">Metarhizobium album</name>
    <dbReference type="NCBI Taxonomy" id="2182425"/>
    <lineage>
        <taxon>Bacteria</taxon>
        <taxon>Pseudomonadati</taxon>
        <taxon>Pseudomonadota</taxon>
        <taxon>Alphaproteobacteria</taxon>
        <taxon>Hyphomicrobiales</taxon>
        <taxon>Rhizobiaceae</taxon>
        <taxon>Metarhizobium</taxon>
    </lineage>
</organism>
<proteinExistence type="predicted"/>
<dbReference type="SMART" id="SM00388">
    <property type="entry name" value="HisKA"/>
    <property type="match status" value="1"/>
</dbReference>
<keyword evidence="9" id="KW-0677">Repeat</keyword>
<dbReference type="SUPFAM" id="SSF47384">
    <property type="entry name" value="Homodimeric domain of signal transducing histidine kinase"/>
    <property type="match status" value="1"/>
</dbReference>
<feature type="domain" description="PAC" evidence="19">
    <location>
        <begin position="98"/>
        <end position="150"/>
    </location>
</feature>
<dbReference type="CDD" id="cd00082">
    <property type="entry name" value="HisKA"/>
    <property type="match status" value="1"/>
</dbReference>
<dbReference type="InterPro" id="IPR003594">
    <property type="entry name" value="HATPase_dom"/>
</dbReference>
<dbReference type="InterPro" id="IPR011006">
    <property type="entry name" value="CheY-like_superfamily"/>
</dbReference>
<dbReference type="OrthoDB" id="9796100at2"/>
<comment type="caution">
    <text evidence="20">The sequence shown here is derived from an EMBL/GenBank/DDBJ whole genome shotgun (WGS) entry which is preliminary data.</text>
</comment>
<dbReference type="SMART" id="SM00091">
    <property type="entry name" value="PAS"/>
    <property type="match status" value="2"/>
</dbReference>
<dbReference type="FunFam" id="2.10.70.100:FF:000001">
    <property type="entry name" value="Sensory transduction histidine kinase"/>
    <property type="match status" value="1"/>
</dbReference>
<evidence type="ECO:0000256" key="13">
    <source>
        <dbReference type="ARBA" id="ARBA00023136"/>
    </source>
</evidence>
<evidence type="ECO:0000259" key="19">
    <source>
        <dbReference type="PROSITE" id="PS50113"/>
    </source>
</evidence>
<dbReference type="EC" id="2.7.13.3" evidence="3"/>
<feature type="domain" description="PAC" evidence="19">
    <location>
        <begin position="216"/>
        <end position="269"/>
    </location>
</feature>
<protein>
    <recommendedName>
        <fullName evidence="3">histidine kinase</fullName>
        <ecNumber evidence="3">2.7.13.3</ecNumber>
    </recommendedName>
</protein>
<feature type="coiled-coil region" evidence="15">
    <location>
        <begin position="260"/>
        <end position="287"/>
    </location>
</feature>
<keyword evidence="21" id="KW-1185">Reference proteome</keyword>
<evidence type="ECO:0000256" key="2">
    <source>
        <dbReference type="ARBA" id="ARBA00004429"/>
    </source>
</evidence>
<dbReference type="GO" id="GO:0005886">
    <property type="term" value="C:plasma membrane"/>
    <property type="evidence" value="ECO:0007669"/>
    <property type="project" value="UniProtKB-SubCell"/>
</dbReference>
<evidence type="ECO:0000256" key="9">
    <source>
        <dbReference type="ARBA" id="ARBA00022737"/>
    </source>
</evidence>
<dbReference type="PROSITE" id="PS50112">
    <property type="entry name" value="PAS"/>
    <property type="match status" value="1"/>
</dbReference>
<dbReference type="AlphaFoldDB" id="A0A2U2DHY2"/>
<keyword evidence="10" id="KW-0547">Nucleotide-binding</keyword>
<feature type="domain" description="Response regulatory" evidence="17">
    <location>
        <begin position="667"/>
        <end position="782"/>
    </location>
</feature>
<dbReference type="Gene3D" id="3.30.450.20">
    <property type="entry name" value="PAS domain"/>
    <property type="match status" value="3"/>
</dbReference>
<keyword evidence="5" id="KW-0997">Cell inner membrane</keyword>
<keyword evidence="6 14" id="KW-0597">Phosphoprotein</keyword>
<dbReference type="InterPro" id="IPR052162">
    <property type="entry name" value="Sensor_kinase/Photoreceptor"/>
</dbReference>
<evidence type="ECO:0000256" key="4">
    <source>
        <dbReference type="ARBA" id="ARBA00022475"/>
    </source>
</evidence>
<dbReference type="PROSITE" id="PS50113">
    <property type="entry name" value="PAC"/>
    <property type="match status" value="2"/>
</dbReference>
<evidence type="ECO:0000256" key="11">
    <source>
        <dbReference type="ARBA" id="ARBA00022777"/>
    </source>
</evidence>
<dbReference type="RefSeq" id="WP_109461542.1">
    <property type="nucleotide sequence ID" value="NZ_QFBC01000019.1"/>
</dbReference>
<evidence type="ECO:0000313" key="21">
    <source>
        <dbReference type="Proteomes" id="UP000245252"/>
    </source>
</evidence>
<sequence>MADNADGPRIEELHADLNAAQRRLQLVLDAAGATCGWEWDISKKRFVADALFAGITNQDPVELADGVSPDRFFVSIHPEDLKRVKIAVAGIIAGSEVFSREYRLLRADGGYRWVRASGRAIRDAEGEPAKFVGSLIDITEQKRVDEQLRIAQSAGGIGTFEYIVGYGTISVSEQLCRLFGLHPNKMLPVRTLNGLIHPDDKPVIDLTRPDELQSEGNIEFRIRRASDGQERWLARRGEYVDDIHTDGRRYVGVIFDITEAKHTQESLREANDMLAELARESLRERDRVWKNSRDLLVVIDTAGVFRDVSPSWFDILGHAPDKVTGSKVIDAVWPEDRDQAKSDLRKAAENIHTEIEVRMTHEDGSPRTISWMTSREDDRVYAYGRDVTVEQQQKVALEETEAQLRQAQKMEAVGQLTGGIAHDFNNMLTGVIGALSIIKRRIAARRTEDLDKFIDAATSSAHRAASLTHRLLAFSRRQSLDRQSVDVKQLVTSMEELFQRTLGEQIELAINVAAETWKAETDANQLESAILNLVINARDAMPNGGQLTIETNNVAFTEADLAKGETLEPGSYVVIAVSDTGTGMSQATIAKAFDPFFTTKPIGQGTGLGLSMIYGFAQQSGGHARIYSQLGMGTTIKLYIPASHATGEQSAFEKEEEAILPRGKGETILVVEDDDSVRMLVVDTLKELGYRVLEAIDGAQALPFIEGKGRIDLLVSDVGLPGLNGRQLAEIAIAARPALNVLFITGYAAAAAARAEFLAPGMEMITKPFAIDDLAQKVTEMLKPSNPR</sequence>
<comment type="subcellular location">
    <subcellularLocation>
        <location evidence="2">Cell inner membrane</location>
        <topology evidence="2">Multi-pass membrane protein</topology>
    </subcellularLocation>
</comment>
<dbReference type="Pfam" id="PF08447">
    <property type="entry name" value="PAS_3"/>
    <property type="match status" value="2"/>
</dbReference>
<dbReference type="Pfam" id="PF08448">
    <property type="entry name" value="PAS_4"/>
    <property type="match status" value="1"/>
</dbReference>
<dbReference type="InterPro" id="IPR004358">
    <property type="entry name" value="Sig_transdc_His_kin-like_C"/>
</dbReference>
<dbReference type="Pfam" id="PF02518">
    <property type="entry name" value="HATPase_c"/>
    <property type="match status" value="1"/>
</dbReference>
<dbReference type="PANTHER" id="PTHR43304:SF1">
    <property type="entry name" value="PAC DOMAIN-CONTAINING PROTEIN"/>
    <property type="match status" value="1"/>
</dbReference>
<dbReference type="SMART" id="SM00448">
    <property type="entry name" value="REC"/>
    <property type="match status" value="1"/>
</dbReference>
<dbReference type="CDD" id="cd00130">
    <property type="entry name" value="PAS"/>
    <property type="match status" value="3"/>
</dbReference>
<keyword evidence="7" id="KW-0808">Transferase</keyword>
<dbReference type="Gene3D" id="1.10.287.130">
    <property type="match status" value="1"/>
</dbReference>
<dbReference type="InterPro" id="IPR013656">
    <property type="entry name" value="PAS_4"/>
</dbReference>
<evidence type="ECO:0000256" key="12">
    <source>
        <dbReference type="ARBA" id="ARBA00022989"/>
    </source>
</evidence>
<reference evidence="20 21" key="1">
    <citation type="submission" date="2018-05" db="EMBL/GenBank/DDBJ databases">
        <title>The draft genome of strain NS-104.</title>
        <authorList>
            <person name="Hang P."/>
            <person name="Jiang J."/>
        </authorList>
    </citation>
    <scope>NUCLEOTIDE SEQUENCE [LARGE SCALE GENOMIC DNA]</scope>
    <source>
        <strain evidence="20 21">NS-104</strain>
    </source>
</reference>
<dbReference type="Pfam" id="PF00512">
    <property type="entry name" value="HisKA"/>
    <property type="match status" value="1"/>
</dbReference>
<dbReference type="PANTHER" id="PTHR43304">
    <property type="entry name" value="PHYTOCHROME-LIKE PROTEIN CPH1"/>
    <property type="match status" value="1"/>
</dbReference>
<keyword evidence="12" id="KW-1133">Transmembrane helix</keyword>
<keyword evidence="4" id="KW-1003">Cell membrane</keyword>
<dbReference type="SUPFAM" id="SSF55785">
    <property type="entry name" value="PYP-like sensor domain (PAS domain)"/>
    <property type="match status" value="3"/>
</dbReference>
<feature type="domain" description="Histidine kinase" evidence="16">
    <location>
        <begin position="419"/>
        <end position="644"/>
    </location>
</feature>
<evidence type="ECO:0000256" key="15">
    <source>
        <dbReference type="SAM" id="Coils"/>
    </source>
</evidence>
<dbReference type="InterPro" id="IPR001789">
    <property type="entry name" value="Sig_transdc_resp-reg_receiver"/>
</dbReference>
<dbReference type="InterPro" id="IPR000700">
    <property type="entry name" value="PAS-assoc_C"/>
</dbReference>
<dbReference type="PRINTS" id="PR00344">
    <property type="entry name" value="BCTRLSENSOR"/>
</dbReference>
<dbReference type="SUPFAM" id="SSF52172">
    <property type="entry name" value="CheY-like"/>
    <property type="match status" value="1"/>
</dbReference>
<dbReference type="InterPro" id="IPR003661">
    <property type="entry name" value="HisK_dim/P_dom"/>
</dbReference>
<dbReference type="InterPro" id="IPR036890">
    <property type="entry name" value="HATPase_C_sf"/>
</dbReference>
<dbReference type="Gene3D" id="3.40.50.2300">
    <property type="match status" value="1"/>
</dbReference>
<dbReference type="SMART" id="SM00387">
    <property type="entry name" value="HATPase_c"/>
    <property type="match status" value="1"/>
</dbReference>
<keyword evidence="8" id="KW-0812">Transmembrane</keyword>
<name>A0A2U2DHY2_9HYPH</name>
<dbReference type="InterPro" id="IPR001610">
    <property type="entry name" value="PAC"/>
</dbReference>
<keyword evidence="11 20" id="KW-0418">Kinase</keyword>
<dbReference type="Proteomes" id="UP000245252">
    <property type="component" value="Unassembled WGS sequence"/>
</dbReference>
<dbReference type="InterPro" id="IPR035965">
    <property type="entry name" value="PAS-like_dom_sf"/>
</dbReference>
<dbReference type="InterPro" id="IPR013655">
    <property type="entry name" value="PAS_fold_3"/>
</dbReference>
<evidence type="ECO:0000259" key="16">
    <source>
        <dbReference type="PROSITE" id="PS50109"/>
    </source>
</evidence>
<feature type="modified residue" description="4-aspartylphosphate" evidence="14">
    <location>
        <position position="717"/>
    </location>
</feature>
<dbReference type="EMBL" id="QFBC01000019">
    <property type="protein sequence ID" value="PWE52927.1"/>
    <property type="molecule type" value="Genomic_DNA"/>
</dbReference>
<dbReference type="Gene3D" id="3.30.565.10">
    <property type="entry name" value="Histidine kinase-like ATPase, C-terminal domain"/>
    <property type="match status" value="1"/>
</dbReference>
<accession>A0A2U2DHY2</accession>
<evidence type="ECO:0000256" key="3">
    <source>
        <dbReference type="ARBA" id="ARBA00012438"/>
    </source>
</evidence>